<evidence type="ECO:0000313" key="8">
    <source>
        <dbReference type="RefSeq" id="XP_047740531.1"/>
    </source>
</evidence>
<evidence type="ECO:0000256" key="5">
    <source>
        <dbReference type="SAM" id="Phobius"/>
    </source>
</evidence>
<dbReference type="InterPro" id="IPR013783">
    <property type="entry name" value="Ig-like_fold"/>
</dbReference>
<feature type="domain" description="Ig-like" evidence="6">
    <location>
        <begin position="291"/>
        <end position="447"/>
    </location>
</feature>
<feature type="region of interest" description="Disordered" evidence="4">
    <location>
        <begin position="385"/>
        <end position="404"/>
    </location>
</feature>
<feature type="region of interest" description="Disordered" evidence="4">
    <location>
        <begin position="1547"/>
        <end position="1571"/>
    </location>
</feature>
<feature type="compositionally biased region" description="Polar residues" evidence="4">
    <location>
        <begin position="1551"/>
        <end position="1569"/>
    </location>
</feature>
<dbReference type="InterPro" id="IPR013162">
    <property type="entry name" value="CD80_C2-set"/>
</dbReference>
<evidence type="ECO:0000256" key="4">
    <source>
        <dbReference type="SAM" id="MobiDB-lite"/>
    </source>
</evidence>
<dbReference type="GO" id="GO:0016020">
    <property type="term" value="C:membrane"/>
    <property type="evidence" value="ECO:0007669"/>
    <property type="project" value="UniProtKB-SubCell"/>
</dbReference>
<evidence type="ECO:0000256" key="3">
    <source>
        <dbReference type="ARBA" id="ARBA00023157"/>
    </source>
</evidence>
<feature type="domain" description="Ig-like" evidence="6">
    <location>
        <begin position="1143"/>
        <end position="1229"/>
    </location>
</feature>
<feature type="region of interest" description="Disordered" evidence="4">
    <location>
        <begin position="1388"/>
        <end position="1418"/>
    </location>
</feature>
<feature type="domain" description="Ig-like" evidence="6">
    <location>
        <begin position="1240"/>
        <end position="1333"/>
    </location>
</feature>
<proteinExistence type="predicted"/>
<dbReference type="PANTHER" id="PTHR23278:SF19">
    <property type="entry name" value="OBSCURIN"/>
    <property type="match status" value="1"/>
</dbReference>
<dbReference type="Pfam" id="PF08205">
    <property type="entry name" value="C2-set_2"/>
    <property type="match status" value="1"/>
</dbReference>
<feature type="region of interest" description="Disordered" evidence="4">
    <location>
        <begin position="508"/>
        <end position="555"/>
    </location>
</feature>
<keyword evidence="7" id="KW-1185">Reference proteome</keyword>
<feature type="region of interest" description="Disordered" evidence="4">
    <location>
        <begin position="262"/>
        <end position="285"/>
    </location>
</feature>
<dbReference type="SUPFAM" id="SSF48726">
    <property type="entry name" value="Immunoglobulin"/>
    <property type="match status" value="5"/>
</dbReference>
<comment type="subcellular location">
    <subcellularLocation>
        <location evidence="1">Membrane</location>
        <topology evidence="1">Single-pass membrane protein</topology>
    </subcellularLocation>
</comment>
<dbReference type="PANTHER" id="PTHR23278">
    <property type="entry name" value="SIDESTEP PROTEIN"/>
    <property type="match status" value="1"/>
</dbReference>
<feature type="region of interest" description="Disordered" evidence="4">
    <location>
        <begin position="165"/>
        <end position="230"/>
    </location>
</feature>
<dbReference type="KEGG" id="hazt:108674789"/>
<feature type="compositionally biased region" description="Low complexity" evidence="4">
    <location>
        <begin position="392"/>
        <end position="404"/>
    </location>
</feature>
<reference evidence="8" key="1">
    <citation type="submission" date="2025-08" db="UniProtKB">
        <authorList>
            <consortium name="RefSeq"/>
        </authorList>
    </citation>
    <scope>IDENTIFICATION</scope>
    <source>
        <tissue evidence="8">Whole organism</tissue>
    </source>
</reference>
<dbReference type="RefSeq" id="XP_047740531.1">
    <property type="nucleotide sequence ID" value="XM_047884575.1"/>
</dbReference>
<dbReference type="Pfam" id="PF13895">
    <property type="entry name" value="Ig_2"/>
    <property type="match status" value="1"/>
</dbReference>
<evidence type="ECO:0000313" key="7">
    <source>
        <dbReference type="Proteomes" id="UP000694843"/>
    </source>
</evidence>
<keyword evidence="3" id="KW-1015">Disulfide bond</keyword>
<dbReference type="SMART" id="SM00409">
    <property type="entry name" value="IG"/>
    <property type="match status" value="3"/>
</dbReference>
<keyword evidence="5" id="KW-1133">Transmembrane helix</keyword>
<protein>
    <submittedName>
        <fullName evidence="8">Uncharacterized protein LOC108674789</fullName>
    </submittedName>
</protein>
<evidence type="ECO:0000256" key="2">
    <source>
        <dbReference type="ARBA" id="ARBA00023136"/>
    </source>
</evidence>
<dbReference type="OrthoDB" id="10039395at2759"/>
<dbReference type="InterPro" id="IPR003598">
    <property type="entry name" value="Ig_sub2"/>
</dbReference>
<dbReference type="Gene3D" id="2.60.40.10">
    <property type="entry name" value="Immunoglobulins"/>
    <property type="match status" value="5"/>
</dbReference>
<feature type="domain" description="Ig-like" evidence="6">
    <location>
        <begin position="1042"/>
        <end position="1120"/>
    </location>
</feature>
<accession>A0A979FTL2</accession>
<dbReference type="GeneID" id="108674789"/>
<evidence type="ECO:0000259" key="6">
    <source>
        <dbReference type="PROSITE" id="PS50835"/>
    </source>
</evidence>
<dbReference type="PROSITE" id="PS50835">
    <property type="entry name" value="IG_LIKE"/>
    <property type="match status" value="5"/>
</dbReference>
<sequence length="1714" mass="189718">MSGSIISLQKYTIKLLILVNMLSNFPIHGISESLNDGQYSDTFYVADFENTEINSKETFLPAGEELFVKKNGLYQPLKETAQKLRDVDLPTNAEKLHGSSRATDVRSKEGESENTFIDILPQIIKRRSKRANKVSVAKGGFSSHRNCEPSSEDETIVSLGEGKNEGVTNNASLHHLPKRSTKSKFELTKRNNKGESTVCGECLTDPSLTDRLSFSSRSLPERKQSFLDNKKNSAAEIMTVNDHPSSESATVNQHQQKIHHNLVVDSSESDDLTSTSREPSHVDESILARYPGQDDYVSPQVSVMGVAGSPVELPCRIPTQVFDATSGANSEHIFNGATNSEHTINPKLSFVQDEQELHPLRGPPRQSPQLLLWYRDDGDKPIYSYDARPGKSSPSHWRSSHISPRSSLDPVRYSLTLHDVTRADSGLYKCTAHYKTGPTLTAAARLSVVEPPGRVWISSSSSSGSQLNSSDVMVVGPLVEGGTLRLTCHAEGGEPEPQISWWDGHRRLDPSAHSKRAQGVGKNTHETLHEKKKPGPVKGEENVNDNVDPGGQKSFVENRASEGINNIRHKKEKRRDIPSGRKHKVSETKFAGTSDENLPLHRDFVNRLKKSHIIGQNRSKTQEKSVFSKEFNTEVKSDSYQDIFNLSYSKDIETSEKLVQNDLKFSEQNSSAGFEYERTNEMSENTKQEHNVQSVKIKRASEKSKDLFDNIIISKNIEPISIKRAVKKLTKILKNLVKPAKIFHRKRIHDRWIKRSTSRNFGDDEYFTTEINKKYHIRRHSDSSKMQLLKLNPNGQLISLRMENNFREISDPITTDVISANLNDYAFADKNISTLKSNLVQNLPISRRLNKTKLRLSKPPTIDRFSNFSNPDVAKLSSSDPVYNENLSSMKFLRIMKEHTKENSNQNTSNTLLPLKFSDVKSNRTKRKRNSNHESESSSNLFRRPTKIVPTHDGHVRHPKIPRAEGNFPSYSELSTLDSLPPISPTRISTTEKHERGVHSNSLVVEALGREDLHRTFSCQVTNSNLTTTIVMSATLDMILNPTRLLVVSPPESQPLVAGRVTVFVCTATGDRPPVELTWKLDGQALPDSNIVSMRHGTETESRLSLMLNPEHDSSRLTCTYATHHPRLQPLSESRILRVEYAPRAKLSPGRSILLSDVREGDDVYFECDVDASPTVTNVRWQRQGDDIRPSPSRGLILSNRSLAMQRVSNQNSGRYTCSATNSRGTGVSNALDLVVKYAPKCGKQDWSVKGASIGSKVAVPCTLDALPGPSEVTWTFNSTSGHTARIDQAHVRQRDANTSMVVFVPRNELDFGALFCYGRNEVGEQKEPCVFTVFPAAKPGPPSNCQHETESATMLQIECDSGSDGGLDVTYRLNIWSKNPASDAEASFGGFKKTAKDPGNGRKNHSSRIGIDAESSDRKSKQRLGVFISSDSRLLVNMSASSPSFKVRGLGPDSSYVAVVTSCNTQGCAASNTFEISRLTDALEKRTAAMKPAPSSAAVGGNSIIVLLVAVGLASLLTMIIIVLLTVFIVKKRHNARRGNLANDVDHNSEVLNSSPKTSSRGNSNELRSIQEESEIQGTDLLECEIKNTINERTGAIAKNKGMRTTFENIATPSTIEIETTRTTEVLLVENQFPFLSDAISGFQSVPRFVVGSSGPRSCLSTEQGVRADIAANIKTDSSVGASEHTLYKNPASSGSVKRATNFIELNNFENDT</sequence>
<dbReference type="InterPro" id="IPR003599">
    <property type="entry name" value="Ig_sub"/>
</dbReference>
<keyword evidence="5" id="KW-0812">Transmembrane</keyword>
<dbReference type="SUPFAM" id="SSF49265">
    <property type="entry name" value="Fibronectin type III"/>
    <property type="match status" value="1"/>
</dbReference>
<feature type="compositionally biased region" description="Basic and acidic residues" evidence="4">
    <location>
        <begin position="183"/>
        <end position="193"/>
    </location>
</feature>
<feature type="domain" description="Ig-like" evidence="6">
    <location>
        <begin position="480"/>
        <end position="501"/>
    </location>
</feature>
<feature type="compositionally biased region" description="Polar residues" evidence="4">
    <location>
        <begin position="903"/>
        <end position="912"/>
    </location>
</feature>
<dbReference type="Proteomes" id="UP000694843">
    <property type="component" value="Unplaced"/>
</dbReference>
<feature type="region of interest" description="Disordered" evidence="4">
    <location>
        <begin position="571"/>
        <end position="590"/>
    </location>
</feature>
<dbReference type="InterPro" id="IPR036179">
    <property type="entry name" value="Ig-like_dom_sf"/>
</dbReference>
<feature type="transmembrane region" description="Helical" evidence="5">
    <location>
        <begin position="1505"/>
        <end position="1531"/>
    </location>
</feature>
<name>A0A979FTL2_HYAAZ</name>
<gene>
    <name evidence="8" type="primary">LOC108674789</name>
</gene>
<keyword evidence="2 5" id="KW-0472">Membrane</keyword>
<dbReference type="InterPro" id="IPR036116">
    <property type="entry name" value="FN3_sf"/>
</dbReference>
<organism evidence="7 8">
    <name type="scientific">Hyalella azteca</name>
    <name type="common">Amphipod</name>
    <dbReference type="NCBI Taxonomy" id="294128"/>
    <lineage>
        <taxon>Eukaryota</taxon>
        <taxon>Metazoa</taxon>
        <taxon>Ecdysozoa</taxon>
        <taxon>Arthropoda</taxon>
        <taxon>Crustacea</taxon>
        <taxon>Multicrustacea</taxon>
        <taxon>Malacostraca</taxon>
        <taxon>Eumalacostraca</taxon>
        <taxon>Peracarida</taxon>
        <taxon>Amphipoda</taxon>
        <taxon>Senticaudata</taxon>
        <taxon>Talitrida</taxon>
        <taxon>Talitroidea</taxon>
        <taxon>Hyalellidae</taxon>
        <taxon>Hyalella</taxon>
    </lineage>
</organism>
<dbReference type="SMART" id="SM00408">
    <property type="entry name" value="IGc2"/>
    <property type="match status" value="3"/>
</dbReference>
<feature type="region of interest" description="Disordered" evidence="4">
    <location>
        <begin position="901"/>
        <end position="943"/>
    </location>
</feature>
<evidence type="ECO:0000256" key="1">
    <source>
        <dbReference type="ARBA" id="ARBA00004167"/>
    </source>
</evidence>
<feature type="compositionally biased region" description="Polar residues" evidence="4">
    <location>
        <begin position="206"/>
        <end position="218"/>
    </location>
</feature>
<feature type="region of interest" description="Disordered" evidence="4">
    <location>
        <begin position="949"/>
        <end position="968"/>
    </location>
</feature>
<dbReference type="InterPro" id="IPR007110">
    <property type="entry name" value="Ig-like_dom"/>
</dbReference>
<feature type="compositionally biased region" description="Basic and acidic residues" evidence="4">
    <location>
        <begin position="219"/>
        <end position="230"/>
    </location>
</feature>